<evidence type="ECO:0000313" key="2">
    <source>
        <dbReference type="EMBL" id="EGD58160.1"/>
    </source>
</evidence>
<evidence type="ECO:0000313" key="3">
    <source>
        <dbReference type="Proteomes" id="UP000004728"/>
    </source>
</evidence>
<dbReference type="EMBL" id="AEWJ01000044">
    <property type="protein sequence ID" value="EGD58160.1"/>
    <property type="molecule type" value="Genomic_DNA"/>
</dbReference>
<reference evidence="2 3" key="1">
    <citation type="journal article" date="2012" name="J. Bacteriol.">
        <title>Draft Genome Sequence of Novosphingobium nitrogenifigens Y88T.</title>
        <authorList>
            <person name="Strabala T.J."/>
            <person name="Macdonald L."/>
            <person name="Liu V."/>
            <person name="Smit A.M."/>
        </authorList>
    </citation>
    <scope>NUCLEOTIDE SEQUENCE [LARGE SCALE GENOMIC DNA]</scope>
    <source>
        <strain evidence="2 3">DSM 19370</strain>
    </source>
</reference>
<keyword evidence="1" id="KW-1133">Transmembrane helix</keyword>
<name>F1ZBE2_9SPHN</name>
<dbReference type="Proteomes" id="UP000004728">
    <property type="component" value="Unassembled WGS sequence"/>
</dbReference>
<feature type="transmembrane region" description="Helical" evidence="1">
    <location>
        <begin position="38"/>
        <end position="60"/>
    </location>
</feature>
<dbReference type="InParanoid" id="F1ZBE2"/>
<dbReference type="HOGENOM" id="CLU_2789799_0_0_5"/>
<dbReference type="AlphaFoldDB" id="F1ZBE2"/>
<comment type="caution">
    <text evidence="2">The sequence shown here is derived from an EMBL/GenBank/DDBJ whole genome shotgun (WGS) entry which is preliminary data.</text>
</comment>
<gene>
    <name evidence="2" type="ORF">Y88_0212</name>
</gene>
<keyword evidence="3" id="KW-1185">Reference proteome</keyword>
<keyword evidence="1" id="KW-0812">Transmembrane</keyword>
<proteinExistence type="predicted"/>
<protein>
    <submittedName>
        <fullName evidence="2">LuxR family transcriptional regulator</fullName>
    </submittedName>
</protein>
<dbReference type="STRING" id="983920.Y88_0212"/>
<sequence length="68" mass="7288">MGNQLHETAVPIPEPERVSHYHVLPEAFDGQGGTLLRVGAIALITVFVTLVVMGGFAMYAQLAHMIDG</sequence>
<organism evidence="2 3">
    <name type="scientific">Novosphingobium nitrogenifigens DSM 19370</name>
    <dbReference type="NCBI Taxonomy" id="983920"/>
    <lineage>
        <taxon>Bacteria</taxon>
        <taxon>Pseudomonadati</taxon>
        <taxon>Pseudomonadota</taxon>
        <taxon>Alphaproteobacteria</taxon>
        <taxon>Sphingomonadales</taxon>
        <taxon>Sphingomonadaceae</taxon>
        <taxon>Novosphingobium</taxon>
    </lineage>
</organism>
<keyword evidence="1" id="KW-0472">Membrane</keyword>
<accession>F1ZBE2</accession>
<evidence type="ECO:0000256" key="1">
    <source>
        <dbReference type="SAM" id="Phobius"/>
    </source>
</evidence>